<reference evidence="1" key="1">
    <citation type="submission" date="2019-10" db="EMBL/GenBank/DDBJ databases">
        <authorList>
            <consortium name="DOE Joint Genome Institute"/>
            <person name="Kuo A."/>
            <person name="Miyauchi S."/>
            <person name="Kiss E."/>
            <person name="Drula E."/>
            <person name="Kohler A."/>
            <person name="Sanchez-Garcia M."/>
            <person name="Andreopoulos B."/>
            <person name="Barry K.W."/>
            <person name="Bonito G."/>
            <person name="Buee M."/>
            <person name="Carver A."/>
            <person name="Chen C."/>
            <person name="Cichocki N."/>
            <person name="Clum A."/>
            <person name="Culley D."/>
            <person name="Crous P.W."/>
            <person name="Fauchery L."/>
            <person name="Girlanda M."/>
            <person name="Hayes R."/>
            <person name="Keri Z."/>
            <person name="LaButti K."/>
            <person name="Lipzen A."/>
            <person name="Lombard V."/>
            <person name="Magnuson J."/>
            <person name="Maillard F."/>
            <person name="Morin E."/>
            <person name="Murat C."/>
            <person name="Nolan M."/>
            <person name="Ohm R."/>
            <person name="Pangilinan J."/>
            <person name="Pereira M."/>
            <person name="Perotto S."/>
            <person name="Peter M."/>
            <person name="Riley R."/>
            <person name="Sitrit Y."/>
            <person name="Stielow B."/>
            <person name="Szollosi G."/>
            <person name="Zifcakova L."/>
            <person name="Stursova M."/>
            <person name="Spatafora J.W."/>
            <person name="Tedersoo L."/>
            <person name="Vaario L.-M."/>
            <person name="Yamada A."/>
            <person name="Yan M."/>
            <person name="Wang P."/>
            <person name="Xu J."/>
            <person name="Bruns T."/>
            <person name="Baldrian P."/>
            <person name="Vilgalys R."/>
            <person name="Henrissat B."/>
            <person name="Grigoriev I.V."/>
            <person name="Hibbett D."/>
            <person name="Nagy L.G."/>
            <person name="Martin F.M."/>
        </authorList>
    </citation>
    <scope>NUCLEOTIDE SEQUENCE</scope>
    <source>
        <strain evidence="1">BED1</strain>
    </source>
</reference>
<gene>
    <name evidence="1" type="ORF">L210DRAFT_3583601</name>
</gene>
<name>A0AAD4BBS9_BOLED</name>
<keyword evidence="2" id="KW-1185">Reference proteome</keyword>
<sequence length="56" mass="6494">MRIHRRLARSLHHLCSARVVGQHRHEFAADIQPNDWTKLLNRPSLVPCICLSDKVP</sequence>
<reference evidence="1" key="2">
    <citation type="journal article" date="2020" name="Nat. Commun.">
        <title>Large-scale genome sequencing of mycorrhizal fungi provides insights into the early evolution of symbiotic traits.</title>
        <authorList>
            <person name="Miyauchi S."/>
            <person name="Kiss E."/>
            <person name="Kuo A."/>
            <person name="Drula E."/>
            <person name="Kohler A."/>
            <person name="Sanchez-Garcia M."/>
            <person name="Morin E."/>
            <person name="Andreopoulos B."/>
            <person name="Barry K.W."/>
            <person name="Bonito G."/>
            <person name="Buee M."/>
            <person name="Carver A."/>
            <person name="Chen C."/>
            <person name="Cichocki N."/>
            <person name="Clum A."/>
            <person name="Culley D."/>
            <person name="Crous P.W."/>
            <person name="Fauchery L."/>
            <person name="Girlanda M."/>
            <person name="Hayes R.D."/>
            <person name="Keri Z."/>
            <person name="LaButti K."/>
            <person name="Lipzen A."/>
            <person name="Lombard V."/>
            <person name="Magnuson J."/>
            <person name="Maillard F."/>
            <person name="Murat C."/>
            <person name="Nolan M."/>
            <person name="Ohm R.A."/>
            <person name="Pangilinan J."/>
            <person name="Pereira M.F."/>
            <person name="Perotto S."/>
            <person name="Peter M."/>
            <person name="Pfister S."/>
            <person name="Riley R."/>
            <person name="Sitrit Y."/>
            <person name="Stielow J.B."/>
            <person name="Szollosi G."/>
            <person name="Zifcakova L."/>
            <person name="Stursova M."/>
            <person name="Spatafora J.W."/>
            <person name="Tedersoo L."/>
            <person name="Vaario L.M."/>
            <person name="Yamada A."/>
            <person name="Yan M."/>
            <person name="Wang P."/>
            <person name="Xu J."/>
            <person name="Bruns T."/>
            <person name="Baldrian P."/>
            <person name="Vilgalys R."/>
            <person name="Dunand C."/>
            <person name="Henrissat B."/>
            <person name="Grigoriev I.V."/>
            <person name="Hibbett D."/>
            <person name="Nagy L.G."/>
            <person name="Martin F.M."/>
        </authorList>
    </citation>
    <scope>NUCLEOTIDE SEQUENCE</scope>
    <source>
        <strain evidence="1">BED1</strain>
    </source>
</reference>
<organism evidence="1 2">
    <name type="scientific">Boletus edulis BED1</name>
    <dbReference type="NCBI Taxonomy" id="1328754"/>
    <lineage>
        <taxon>Eukaryota</taxon>
        <taxon>Fungi</taxon>
        <taxon>Dikarya</taxon>
        <taxon>Basidiomycota</taxon>
        <taxon>Agaricomycotina</taxon>
        <taxon>Agaricomycetes</taxon>
        <taxon>Agaricomycetidae</taxon>
        <taxon>Boletales</taxon>
        <taxon>Boletineae</taxon>
        <taxon>Boletaceae</taxon>
        <taxon>Boletoideae</taxon>
        <taxon>Boletus</taxon>
    </lineage>
</organism>
<evidence type="ECO:0000313" key="1">
    <source>
        <dbReference type="EMBL" id="KAF8416100.1"/>
    </source>
</evidence>
<proteinExistence type="predicted"/>
<accession>A0AAD4BBS9</accession>
<dbReference type="EMBL" id="WHUW01000274">
    <property type="protein sequence ID" value="KAF8416100.1"/>
    <property type="molecule type" value="Genomic_DNA"/>
</dbReference>
<evidence type="ECO:0000313" key="2">
    <source>
        <dbReference type="Proteomes" id="UP001194468"/>
    </source>
</evidence>
<dbReference type="AlphaFoldDB" id="A0AAD4BBS9"/>
<comment type="caution">
    <text evidence="1">The sequence shown here is derived from an EMBL/GenBank/DDBJ whole genome shotgun (WGS) entry which is preliminary data.</text>
</comment>
<protein>
    <submittedName>
        <fullName evidence="1">Uncharacterized protein</fullName>
    </submittedName>
</protein>
<dbReference type="Proteomes" id="UP001194468">
    <property type="component" value="Unassembled WGS sequence"/>
</dbReference>